<dbReference type="InParanoid" id="A0A165MU55"/>
<protein>
    <submittedName>
        <fullName evidence="1">Uncharacterized protein</fullName>
    </submittedName>
</protein>
<dbReference type="AlphaFoldDB" id="A0A165MU55"/>
<evidence type="ECO:0000313" key="2">
    <source>
        <dbReference type="Proteomes" id="UP000076761"/>
    </source>
</evidence>
<reference evidence="1 2" key="1">
    <citation type="journal article" date="2016" name="Mol. Biol. Evol.">
        <title>Comparative Genomics of Early-Diverging Mushroom-Forming Fungi Provides Insights into the Origins of Lignocellulose Decay Capabilities.</title>
        <authorList>
            <person name="Nagy L.G."/>
            <person name="Riley R."/>
            <person name="Tritt A."/>
            <person name="Adam C."/>
            <person name="Daum C."/>
            <person name="Floudas D."/>
            <person name="Sun H."/>
            <person name="Yadav J.S."/>
            <person name="Pangilinan J."/>
            <person name="Larsson K.H."/>
            <person name="Matsuura K."/>
            <person name="Barry K."/>
            <person name="Labutti K."/>
            <person name="Kuo R."/>
            <person name="Ohm R.A."/>
            <person name="Bhattacharya S.S."/>
            <person name="Shirouzu T."/>
            <person name="Yoshinaga Y."/>
            <person name="Martin F.M."/>
            <person name="Grigoriev I.V."/>
            <person name="Hibbett D.S."/>
        </authorList>
    </citation>
    <scope>NUCLEOTIDE SEQUENCE [LARGE SCALE GENOMIC DNA]</scope>
    <source>
        <strain evidence="1 2">HHB14362 ss-1</strain>
    </source>
</reference>
<dbReference type="Proteomes" id="UP000076761">
    <property type="component" value="Unassembled WGS sequence"/>
</dbReference>
<sequence>MVQRSRVLHFSAIHAGQWIIYTTCNHRKRKPVNMCIRATSMAAPTVRRVLNIFDALNRVRSLTSKPSNPPPHKIMMDPYQFMMWHNRTRVILLQPLQSHRPTTISSLRQENRLTSDAAPSPIQHAFNLDPRKGTEVKWGKGGQQRCDGTGRRHQTNVWLKEVDNAWKCGYNNNGGVEARIWC</sequence>
<keyword evidence="2" id="KW-1185">Reference proteome</keyword>
<accession>A0A165MU55</accession>
<gene>
    <name evidence="1" type="ORF">NEOLEDRAFT_119525</name>
</gene>
<evidence type="ECO:0000313" key="1">
    <source>
        <dbReference type="EMBL" id="KZT18782.1"/>
    </source>
</evidence>
<proteinExistence type="predicted"/>
<name>A0A165MU55_9AGAM</name>
<dbReference type="EMBL" id="KV425662">
    <property type="protein sequence ID" value="KZT18782.1"/>
    <property type="molecule type" value="Genomic_DNA"/>
</dbReference>
<organism evidence="1 2">
    <name type="scientific">Neolentinus lepideus HHB14362 ss-1</name>
    <dbReference type="NCBI Taxonomy" id="1314782"/>
    <lineage>
        <taxon>Eukaryota</taxon>
        <taxon>Fungi</taxon>
        <taxon>Dikarya</taxon>
        <taxon>Basidiomycota</taxon>
        <taxon>Agaricomycotina</taxon>
        <taxon>Agaricomycetes</taxon>
        <taxon>Gloeophyllales</taxon>
        <taxon>Gloeophyllaceae</taxon>
        <taxon>Neolentinus</taxon>
    </lineage>
</organism>